<dbReference type="EMBL" id="CAJNXB010006188">
    <property type="protein sequence ID" value="CAF3470666.1"/>
    <property type="molecule type" value="Genomic_DNA"/>
</dbReference>
<accession>A0A818F7N4</accession>
<dbReference type="AlphaFoldDB" id="A0A818F7N4"/>
<evidence type="ECO:0000313" key="2">
    <source>
        <dbReference type="EMBL" id="CAF3470666.1"/>
    </source>
</evidence>
<dbReference type="EMBL" id="CAJNYU010000018">
    <property type="protein sequence ID" value="CAF3315059.1"/>
    <property type="molecule type" value="Genomic_DNA"/>
</dbReference>
<dbReference type="OrthoDB" id="10022504at2759"/>
<sequence>MEWPRKKESFLNILRTRLRSLSSTRIKARKTYPSLDSHAHIRIPIIFNKINVTQASTQTVSININNNAEELKSNIVVRHKNRRRKYQRYFNKCSEINLSLWSKLLESREDSLKLNTTLEDLDQRLKRLSMNICVKCKDKDFC</sequence>
<gene>
    <name evidence="1" type="ORF">FME351_LOCUS796</name>
    <name evidence="2" type="ORF">TIS948_LOCUS33314</name>
</gene>
<name>A0A818F7N4_9BILA</name>
<comment type="caution">
    <text evidence="2">The sequence shown here is derived from an EMBL/GenBank/DDBJ whole genome shotgun (WGS) entry which is preliminary data.</text>
</comment>
<proteinExistence type="predicted"/>
<reference evidence="2" key="1">
    <citation type="submission" date="2021-02" db="EMBL/GenBank/DDBJ databases">
        <authorList>
            <person name="Nowell W R."/>
        </authorList>
    </citation>
    <scope>NUCLEOTIDE SEQUENCE</scope>
</reference>
<dbReference type="Proteomes" id="UP000663869">
    <property type="component" value="Unassembled WGS sequence"/>
</dbReference>
<organism evidence="2 3">
    <name type="scientific">Rotaria socialis</name>
    <dbReference type="NCBI Taxonomy" id="392032"/>
    <lineage>
        <taxon>Eukaryota</taxon>
        <taxon>Metazoa</taxon>
        <taxon>Spiralia</taxon>
        <taxon>Gnathifera</taxon>
        <taxon>Rotifera</taxon>
        <taxon>Eurotatoria</taxon>
        <taxon>Bdelloidea</taxon>
        <taxon>Philodinida</taxon>
        <taxon>Philodinidae</taxon>
        <taxon>Rotaria</taxon>
    </lineage>
</organism>
<protein>
    <submittedName>
        <fullName evidence="2">Uncharacterized protein</fullName>
    </submittedName>
</protein>
<dbReference type="Proteomes" id="UP000663825">
    <property type="component" value="Unassembled WGS sequence"/>
</dbReference>
<evidence type="ECO:0000313" key="3">
    <source>
        <dbReference type="Proteomes" id="UP000663825"/>
    </source>
</evidence>
<evidence type="ECO:0000313" key="1">
    <source>
        <dbReference type="EMBL" id="CAF3315059.1"/>
    </source>
</evidence>